<comment type="caution">
    <text evidence="1">The sequence shown here is derived from an EMBL/GenBank/DDBJ whole genome shotgun (WGS) entry which is preliminary data.</text>
</comment>
<accession>A0ABS2MD90</accession>
<evidence type="ECO:0000313" key="2">
    <source>
        <dbReference type="Proteomes" id="UP000732378"/>
    </source>
</evidence>
<keyword evidence="1" id="KW-0378">Hydrolase</keyword>
<dbReference type="InterPro" id="IPR036412">
    <property type="entry name" value="HAD-like_sf"/>
</dbReference>
<protein>
    <submittedName>
        <fullName evidence="1">Hydrolase of the HAD superfamily</fullName>
    </submittedName>
</protein>
<dbReference type="Proteomes" id="UP000732378">
    <property type="component" value="Unassembled WGS sequence"/>
</dbReference>
<dbReference type="SFLD" id="SFLDS00003">
    <property type="entry name" value="Haloacid_Dehalogenase"/>
    <property type="match status" value="1"/>
</dbReference>
<organism evidence="1 2">
    <name type="scientific">Nocardioides salarius</name>
    <dbReference type="NCBI Taxonomy" id="374513"/>
    <lineage>
        <taxon>Bacteria</taxon>
        <taxon>Bacillati</taxon>
        <taxon>Actinomycetota</taxon>
        <taxon>Actinomycetes</taxon>
        <taxon>Propionibacteriales</taxon>
        <taxon>Nocardioidaceae</taxon>
        <taxon>Nocardioides</taxon>
    </lineage>
</organism>
<dbReference type="GO" id="GO:0016787">
    <property type="term" value="F:hydrolase activity"/>
    <property type="evidence" value="ECO:0007669"/>
    <property type="project" value="UniProtKB-KW"/>
</dbReference>
<reference evidence="1 2" key="1">
    <citation type="submission" date="2021-01" db="EMBL/GenBank/DDBJ databases">
        <title>Sequencing the genomes of 1000 actinobacteria strains.</title>
        <authorList>
            <person name="Klenk H.-P."/>
        </authorList>
    </citation>
    <scope>NUCLEOTIDE SEQUENCE [LARGE SCALE GENOMIC DNA]</scope>
    <source>
        <strain evidence="1 2">DSM 18239</strain>
    </source>
</reference>
<dbReference type="PRINTS" id="PR00413">
    <property type="entry name" value="HADHALOGNASE"/>
</dbReference>
<dbReference type="EMBL" id="JAFBBZ010000001">
    <property type="protein sequence ID" value="MBM7509167.1"/>
    <property type="molecule type" value="Genomic_DNA"/>
</dbReference>
<proteinExistence type="predicted"/>
<dbReference type="RefSeq" id="WP_193666963.1">
    <property type="nucleotide sequence ID" value="NZ_JACDTV010000001.1"/>
</dbReference>
<dbReference type="SFLD" id="SFLDG01129">
    <property type="entry name" value="C1.5:_HAD__Beta-PGM__Phosphata"/>
    <property type="match status" value="1"/>
</dbReference>
<keyword evidence="2" id="KW-1185">Reference proteome</keyword>
<evidence type="ECO:0000313" key="1">
    <source>
        <dbReference type="EMBL" id="MBM7509167.1"/>
    </source>
</evidence>
<dbReference type="PANTHER" id="PTHR43611:SF3">
    <property type="entry name" value="FLAVIN MONONUCLEOTIDE HYDROLASE 1, CHLOROPLATIC"/>
    <property type="match status" value="1"/>
</dbReference>
<dbReference type="InterPro" id="IPR023214">
    <property type="entry name" value="HAD_sf"/>
</dbReference>
<name>A0ABS2MD90_9ACTN</name>
<dbReference type="Pfam" id="PF00702">
    <property type="entry name" value="Hydrolase"/>
    <property type="match status" value="1"/>
</dbReference>
<dbReference type="PANTHER" id="PTHR43611">
    <property type="entry name" value="ALPHA-D-GLUCOSE 1-PHOSPHATE PHOSPHATASE"/>
    <property type="match status" value="1"/>
</dbReference>
<dbReference type="InterPro" id="IPR006439">
    <property type="entry name" value="HAD-SF_hydro_IA"/>
</dbReference>
<dbReference type="Gene3D" id="3.40.50.1000">
    <property type="entry name" value="HAD superfamily/HAD-like"/>
    <property type="match status" value="1"/>
</dbReference>
<dbReference type="SUPFAM" id="SSF56784">
    <property type="entry name" value="HAD-like"/>
    <property type="match status" value="1"/>
</dbReference>
<sequence>MSVEHVLLDADGVLQRSAPDPVGLLRAWAGDRAEELAHALWRAERGPLRGEGDFVEALERIVPAYADVAPHEVYDALWRDITVSEESLALAGRLREAGLGVHLGTNQHRQRGELMRAGLGYDDHFDVSCYSWELGTKKPEPAYFEIAVERIGAAPAQVLFVDDVAANVEAARAVGLHAVHWHLDEGHDVLLDALVGHGLPVGEVGAA</sequence>
<dbReference type="NCBIfam" id="TIGR01509">
    <property type="entry name" value="HAD-SF-IA-v3"/>
    <property type="match status" value="1"/>
</dbReference>
<gene>
    <name evidence="1" type="ORF">JOE61_002981</name>
</gene>